<feature type="site" description="Interaction with the cone snail toxin Con-ikot-ikot" evidence="18">
    <location>
        <position position="494"/>
    </location>
</feature>
<keyword evidence="12" id="KW-0628">Postsynaptic cell membrane</keyword>
<dbReference type="GO" id="GO:0045211">
    <property type="term" value="C:postsynaptic membrane"/>
    <property type="evidence" value="ECO:0007669"/>
    <property type="project" value="UniProtKB-SubCell"/>
</dbReference>
<dbReference type="FunFam" id="3.40.190.10:FF:000060">
    <property type="entry name" value="Glutamate receptor ionotropic, kainate 1"/>
    <property type="match status" value="1"/>
</dbReference>
<evidence type="ECO:0000256" key="17">
    <source>
        <dbReference type="PIRSR" id="PIRSR601508-1"/>
    </source>
</evidence>
<dbReference type="SUPFAM" id="SSF53850">
    <property type="entry name" value="Periplasmic binding protein-like II"/>
    <property type="match status" value="1"/>
</dbReference>
<dbReference type="InterPro" id="IPR019594">
    <property type="entry name" value="Glu/Gly-bd"/>
</dbReference>
<evidence type="ECO:0000256" key="4">
    <source>
        <dbReference type="ARBA" id="ARBA00022692"/>
    </source>
</evidence>
<keyword evidence="10" id="KW-0675">Receptor</keyword>
<dbReference type="SMART" id="SM00079">
    <property type="entry name" value="PBPe"/>
    <property type="match status" value="1"/>
</dbReference>
<feature type="site" description="Crucial to convey clamshell closure to channel opening" evidence="18">
    <location>
        <position position="671"/>
    </location>
</feature>
<dbReference type="Gene3D" id="3.40.50.2300">
    <property type="match status" value="2"/>
</dbReference>
<keyword evidence="9 20" id="KW-0472">Membrane</keyword>
<keyword evidence="25" id="KW-1185">Reference proteome</keyword>
<dbReference type="InterPro" id="IPR001828">
    <property type="entry name" value="ANF_lig-bd_rcpt"/>
</dbReference>
<accession>A0AAV2RAP6</accession>
<evidence type="ECO:0000313" key="25">
    <source>
        <dbReference type="Proteomes" id="UP001497623"/>
    </source>
</evidence>
<dbReference type="Pfam" id="PF00060">
    <property type="entry name" value="Lig_chan"/>
    <property type="match status" value="1"/>
</dbReference>
<comment type="similarity">
    <text evidence="1">Belongs to the glutamate-gated ion channel (TC 1.A.10.1) family.</text>
</comment>
<evidence type="ECO:0000256" key="8">
    <source>
        <dbReference type="ARBA" id="ARBA00023065"/>
    </source>
</evidence>
<evidence type="ECO:0000256" key="5">
    <source>
        <dbReference type="ARBA" id="ARBA00022729"/>
    </source>
</evidence>
<evidence type="ECO:0000256" key="6">
    <source>
        <dbReference type="ARBA" id="ARBA00022989"/>
    </source>
</evidence>
<evidence type="ECO:0000256" key="10">
    <source>
        <dbReference type="ARBA" id="ARBA00023170"/>
    </source>
</evidence>
<keyword evidence="4 20" id="KW-0812">Transmembrane</keyword>
<evidence type="ECO:0000256" key="9">
    <source>
        <dbReference type="ARBA" id="ARBA00023136"/>
    </source>
</evidence>
<feature type="binding site" evidence="17">
    <location>
        <position position="521"/>
    </location>
    <ligand>
        <name>L-glutamate</name>
        <dbReference type="ChEBI" id="CHEBI:29985"/>
    </ligand>
</feature>
<feature type="domain" description="Ionotropic glutamate receptor C-terminal" evidence="22">
    <location>
        <begin position="435"/>
        <end position="806"/>
    </location>
</feature>
<evidence type="ECO:0000256" key="11">
    <source>
        <dbReference type="ARBA" id="ARBA00023180"/>
    </source>
</evidence>
<evidence type="ECO:0000256" key="14">
    <source>
        <dbReference type="ARBA" id="ARBA00023303"/>
    </source>
</evidence>
<reference evidence="24 25" key="1">
    <citation type="submission" date="2024-05" db="EMBL/GenBank/DDBJ databases">
        <authorList>
            <person name="Wallberg A."/>
        </authorList>
    </citation>
    <scope>NUCLEOTIDE SEQUENCE [LARGE SCALE GENOMIC DNA]</scope>
</reference>
<evidence type="ECO:0000256" key="20">
    <source>
        <dbReference type="SAM" id="Phobius"/>
    </source>
</evidence>
<keyword evidence="8" id="KW-0406">Ion transport</keyword>
<keyword evidence="19" id="KW-1015">Disulfide bond</keyword>
<feature type="signal peptide" evidence="21">
    <location>
        <begin position="1"/>
        <end position="23"/>
    </location>
</feature>
<dbReference type="Pfam" id="PF10613">
    <property type="entry name" value="Lig_chan-Glu_bd"/>
    <property type="match status" value="1"/>
</dbReference>
<protein>
    <recommendedName>
        <fullName evidence="16">Glutamate receptor 1</fullName>
    </recommendedName>
</protein>
<evidence type="ECO:0000256" key="7">
    <source>
        <dbReference type="ARBA" id="ARBA00023018"/>
    </source>
</evidence>
<feature type="chain" id="PRO_5043371244" description="Glutamate receptor 1" evidence="21">
    <location>
        <begin position="24"/>
        <end position="918"/>
    </location>
</feature>
<dbReference type="CDD" id="cd06382">
    <property type="entry name" value="PBP1_iGluR_Kainate"/>
    <property type="match status" value="1"/>
</dbReference>
<evidence type="ECO:0000256" key="1">
    <source>
        <dbReference type="ARBA" id="ARBA00008685"/>
    </source>
</evidence>
<evidence type="ECO:0000256" key="18">
    <source>
        <dbReference type="PIRSR" id="PIRSR601508-2"/>
    </source>
</evidence>
<keyword evidence="2" id="KW-0813">Transport</keyword>
<feature type="binding site" evidence="17">
    <location>
        <position position="526"/>
    </location>
    <ligand>
        <name>L-glutamate</name>
        <dbReference type="ChEBI" id="CHEBI:29985"/>
    </ligand>
</feature>
<feature type="domain" description="Ionotropic glutamate receptor L-glutamate and glycine-binding" evidence="23">
    <location>
        <begin position="445"/>
        <end position="510"/>
    </location>
</feature>
<dbReference type="InterPro" id="IPR001320">
    <property type="entry name" value="Iontro_rcpt_C"/>
</dbReference>
<evidence type="ECO:0000313" key="24">
    <source>
        <dbReference type="EMBL" id="CAL4122174.1"/>
    </source>
</evidence>
<keyword evidence="11" id="KW-0325">Glycoprotein</keyword>
<dbReference type="Proteomes" id="UP001497623">
    <property type="component" value="Unassembled WGS sequence"/>
</dbReference>
<keyword evidence="6 20" id="KW-1133">Transmembrane helix</keyword>
<evidence type="ECO:0000256" key="3">
    <source>
        <dbReference type="ARBA" id="ARBA00022475"/>
    </source>
</evidence>
<keyword evidence="14" id="KW-0407">Ion channel</keyword>
<evidence type="ECO:0000259" key="23">
    <source>
        <dbReference type="SMART" id="SM00918"/>
    </source>
</evidence>
<dbReference type="SUPFAM" id="SSF53822">
    <property type="entry name" value="Periplasmic binding protein-like I"/>
    <property type="match status" value="1"/>
</dbReference>
<evidence type="ECO:0000256" key="12">
    <source>
        <dbReference type="ARBA" id="ARBA00023257"/>
    </source>
</evidence>
<name>A0AAV2RAP6_MEGNR</name>
<keyword evidence="13" id="KW-1071">Ligand-gated ion channel</keyword>
<feature type="site" description="Interaction with the cone snail toxin Con-ikot-ikot" evidence="18">
    <location>
        <position position="698"/>
    </location>
</feature>
<dbReference type="InterPro" id="IPR028082">
    <property type="entry name" value="Peripla_BP_I"/>
</dbReference>
<keyword evidence="3" id="KW-1003">Cell membrane</keyword>
<dbReference type="AlphaFoldDB" id="A0AAV2RAP6"/>
<dbReference type="FunFam" id="3.40.190.10:FF:000001">
    <property type="entry name" value="Glutamate receptor ionotropic, kainate 2"/>
    <property type="match status" value="1"/>
</dbReference>
<evidence type="ECO:0000256" key="21">
    <source>
        <dbReference type="SAM" id="SignalP"/>
    </source>
</evidence>
<evidence type="ECO:0000256" key="16">
    <source>
        <dbReference type="ARBA" id="ARBA00072754"/>
    </source>
</evidence>
<keyword evidence="5 21" id="KW-0732">Signal</keyword>
<feature type="non-terminal residue" evidence="24">
    <location>
        <position position="918"/>
    </location>
</feature>
<dbReference type="PANTHER" id="PTHR18966">
    <property type="entry name" value="IONOTROPIC GLUTAMATE RECEPTOR"/>
    <property type="match status" value="1"/>
</dbReference>
<dbReference type="Gene3D" id="3.40.190.10">
    <property type="entry name" value="Periplasmic binding protein-like II"/>
    <property type="match status" value="2"/>
</dbReference>
<feature type="transmembrane region" description="Helical" evidence="20">
    <location>
        <begin position="642"/>
        <end position="664"/>
    </location>
</feature>
<evidence type="ECO:0000256" key="19">
    <source>
        <dbReference type="PIRSR" id="PIRSR601508-3"/>
    </source>
</evidence>
<comment type="subcellular location">
    <subcellularLocation>
        <location evidence="15">Postsynaptic cell membrane</location>
        <topology evidence="15">Multi-pass membrane protein</topology>
    </subcellularLocation>
</comment>
<gene>
    <name evidence="24" type="ORF">MNOR_LOCUS22896</name>
</gene>
<evidence type="ECO:0000256" key="15">
    <source>
        <dbReference type="ARBA" id="ARBA00034104"/>
    </source>
</evidence>
<feature type="binding site" evidence="17">
    <location>
        <position position="743"/>
    </location>
    <ligand>
        <name>L-glutamate</name>
        <dbReference type="ChEBI" id="CHEBI:29985"/>
    </ligand>
</feature>
<evidence type="ECO:0000256" key="2">
    <source>
        <dbReference type="ARBA" id="ARBA00022448"/>
    </source>
</evidence>
<feature type="transmembrane region" description="Helical" evidence="20">
    <location>
        <begin position="831"/>
        <end position="856"/>
    </location>
</feature>
<dbReference type="FunFam" id="3.40.50.2300:FF:000004">
    <property type="entry name" value="Glutamate receptor, ionotropic, AMPA 2"/>
    <property type="match status" value="1"/>
</dbReference>
<dbReference type="GO" id="GO:0008328">
    <property type="term" value="C:ionotropic glutamate receptor complex"/>
    <property type="evidence" value="ECO:0007669"/>
    <property type="project" value="UniProtKB-ARBA"/>
</dbReference>
<sequence>MTPPPLKWTPIAILNLLLTPEVANDSLWPMTTTRNNISHQHSASRFPSGKRFIDLKLVSERTGKVFDKLYLSNTVCWMARSGVAAIFGPQSGQTSAHVQSICDALDLPHIETRWDFRLRRDDYSINLYPHPSSMSMAYLDLVRMFQWKSFCILYEDNEGLVRLQELLKTPAPNEFKISIRQLTRDLDSNYRGVLHEVKDVIKERNIILDCSTEKIGSILKQAQQIGMMTSYHNYIITSLDLHLVDLEDFKYGGSNVTAVRLIDPDREAVRSLMNEFNRWSGGAGGGGGGGGGGGMSYGRYYDDPNGGYGVDQFDLVMKTETALMYDAVNLFVMAIQQLDNSTDLQITELLCEGNDAWVHGNSLINFMKMVKTRGLTGYIEFDALGFRTDFTVDIVELGQNGLVKVGTWNRKKGANYTRTYEDTYNRVVEGMQNKTFVISVAFQEPYIMLKESSDKLVGNERFEGFCVDLLNEVAGILKFNFTMRPVPGNAYGSRNQETGEWNGMIRELLDRRAEMAITDLTINYEREQGVDFTMPFMNLGISILYKKPQKMAPSLFSFLSPLSVEVWMYMITAYVGVSVLMYILARFTPYEWTNPHPCNPEPDTLENQFTILNCLWFAIGSLMQQGCDFLPQAVSTRMVAGMWWFFTLIMISSYTANLAAFLTVERMESPIESADDLAAQTKIKYGTMGSGTTMAFFRDSNLPTYQKMWSFMESAQPSVFVRSNAEGIQRVQESNGLYAYFMESTSIEYTTERQCDLAQVGGLLDSKSYGIAVAPRSPYKNFLNNAIMELQEGGRFHILKEKWFKQRRGGGRCKEEAAGGGMASELNLSNVGGVFVVLMGGMGLALVVAMIEFLFLCRDIAQEDEIPFSMVVMEELKFVLKCKGSTKPVRKKKELEPAISDTNMYGSTYNYSGKNPLT</sequence>
<dbReference type="PRINTS" id="PR00177">
    <property type="entry name" value="NMDARECEPTOR"/>
</dbReference>
<dbReference type="EMBL" id="CAXKWB010019658">
    <property type="protein sequence ID" value="CAL4122174.1"/>
    <property type="molecule type" value="Genomic_DNA"/>
</dbReference>
<dbReference type="FunFam" id="1.10.287.70:FF:000064">
    <property type="entry name" value="Glutamate receptor ionotropic, kainate"/>
    <property type="match status" value="1"/>
</dbReference>
<feature type="transmembrane region" description="Helical" evidence="20">
    <location>
        <begin position="566"/>
        <end position="585"/>
    </location>
</feature>
<dbReference type="SMART" id="SM00918">
    <property type="entry name" value="Lig_chan-Glu_bd"/>
    <property type="match status" value="1"/>
</dbReference>
<keyword evidence="7" id="KW-0770">Synapse</keyword>
<evidence type="ECO:0000256" key="13">
    <source>
        <dbReference type="ARBA" id="ARBA00023286"/>
    </source>
</evidence>
<comment type="caution">
    <text evidence="24">The sequence shown here is derived from an EMBL/GenBank/DDBJ whole genome shotgun (WGS) entry which is preliminary data.</text>
</comment>
<proteinExistence type="inferred from homology"/>
<evidence type="ECO:0000259" key="22">
    <source>
        <dbReference type="SMART" id="SM00079"/>
    </source>
</evidence>
<dbReference type="GO" id="GO:0004970">
    <property type="term" value="F:glutamate-gated receptor activity"/>
    <property type="evidence" value="ECO:0007669"/>
    <property type="project" value="UniProtKB-ARBA"/>
</dbReference>
<organism evidence="24 25">
    <name type="scientific">Meganyctiphanes norvegica</name>
    <name type="common">Northern krill</name>
    <name type="synonym">Thysanopoda norvegica</name>
    <dbReference type="NCBI Taxonomy" id="48144"/>
    <lineage>
        <taxon>Eukaryota</taxon>
        <taxon>Metazoa</taxon>
        <taxon>Ecdysozoa</taxon>
        <taxon>Arthropoda</taxon>
        <taxon>Crustacea</taxon>
        <taxon>Multicrustacea</taxon>
        <taxon>Malacostraca</taxon>
        <taxon>Eumalacostraca</taxon>
        <taxon>Eucarida</taxon>
        <taxon>Euphausiacea</taxon>
        <taxon>Euphausiidae</taxon>
        <taxon>Meganyctiphanes</taxon>
    </lineage>
</organism>
<feature type="binding site" evidence="17">
    <location>
        <position position="693"/>
    </location>
    <ligand>
        <name>L-glutamate</name>
        <dbReference type="ChEBI" id="CHEBI:29985"/>
    </ligand>
</feature>
<dbReference type="Pfam" id="PF01094">
    <property type="entry name" value="ANF_receptor"/>
    <property type="match status" value="1"/>
</dbReference>
<dbReference type="InterPro" id="IPR001508">
    <property type="entry name" value="Iono_Glu_rcpt_met"/>
</dbReference>
<dbReference type="Gene3D" id="1.10.287.70">
    <property type="match status" value="1"/>
</dbReference>
<feature type="disulfide bond" evidence="19">
    <location>
        <begin position="755"/>
        <end position="813"/>
    </location>
</feature>
<dbReference type="InterPro" id="IPR015683">
    <property type="entry name" value="Ionotropic_Glu_rcpt"/>
</dbReference>